<dbReference type="SUPFAM" id="SSF51182">
    <property type="entry name" value="RmlC-like cupins"/>
    <property type="match status" value="1"/>
</dbReference>
<dbReference type="Gene3D" id="2.60.120.10">
    <property type="entry name" value="Jelly Rolls"/>
    <property type="match status" value="1"/>
</dbReference>
<protein>
    <recommendedName>
        <fullName evidence="4">Cupin 2 conserved barrel domain-containing protein</fullName>
    </recommendedName>
</protein>
<dbReference type="Proteomes" id="UP000030641">
    <property type="component" value="Unassembled WGS sequence"/>
</dbReference>
<dbReference type="EMBL" id="KL584793">
    <property type="protein sequence ID" value="KEQ90334.1"/>
    <property type="molecule type" value="Genomic_DNA"/>
</dbReference>
<proteinExistence type="predicted"/>
<name>A0A074Y309_AURSE</name>
<sequence length="81" mass="9085">MVQVESKLVPRKENGEKPTMSGPDKWFTGQVYLDIAEQHSTDDGGKAKRINEGDVMWCPPGVHHWHGADDDSDEEYTKKSG</sequence>
<dbReference type="OrthoDB" id="2096797at2759"/>
<dbReference type="RefSeq" id="XP_013338813.1">
    <property type="nucleotide sequence ID" value="XM_013483359.1"/>
</dbReference>
<dbReference type="AlphaFoldDB" id="A0A074Y309"/>
<organism evidence="2 3">
    <name type="scientific">Aureobasidium subglaciale (strain EXF-2481)</name>
    <name type="common">Aureobasidium pullulans var. subglaciale</name>
    <dbReference type="NCBI Taxonomy" id="1043005"/>
    <lineage>
        <taxon>Eukaryota</taxon>
        <taxon>Fungi</taxon>
        <taxon>Dikarya</taxon>
        <taxon>Ascomycota</taxon>
        <taxon>Pezizomycotina</taxon>
        <taxon>Dothideomycetes</taxon>
        <taxon>Dothideomycetidae</taxon>
        <taxon>Dothideales</taxon>
        <taxon>Saccotheciaceae</taxon>
        <taxon>Aureobasidium</taxon>
    </lineage>
</organism>
<evidence type="ECO:0000313" key="2">
    <source>
        <dbReference type="EMBL" id="KEQ90334.1"/>
    </source>
</evidence>
<gene>
    <name evidence="2" type="ORF">AUEXF2481DRAFT_9497</name>
</gene>
<reference evidence="2 3" key="1">
    <citation type="journal article" date="2014" name="BMC Genomics">
        <title>Genome sequencing of four Aureobasidium pullulans varieties: biotechnological potential, stress tolerance, and description of new species.</title>
        <authorList>
            <person name="Gostin Ar C."/>
            <person name="Ohm R.A."/>
            <person name="Kogej T."/>
            <person name="Sonjak S."/>
            <person name="Turk M."/>
            <person name="Zajc J."/>
            <person name="Zalar P."/>
            <person name="Grube M."/>
            <person name="Sun H."/>
            <person name="Han J."/>
            <person name="Sharma A."/>
            <person name="Chiniquy J."/>
            <person name="Ngan C.Y."/>
            <person name="Lipzen A."/>
            <person name="Barry K."/>
            <person name="Grigoriev I.V."/>
            <person name="Gunde-Cimerman N."/>
        </authorList>
    </citation>
    <scope>NUCLEOTIDE SEQUENCE [LARGE SCALE GENOMIC DNA]</scope>
    <source>
        <strain evidence="2 3">EXF-2481</strain>
    </source>
</reference>
<feature type="region of interest" description="Disordered" evidence="1">
    <location>
        <begin position="1"/>
        <end position="26"/>
    </location>
</feature>
<accession>A0A074Y309</accession>
<dbReference type="InterPro" id="IPR014710">
    <property type="entry name" value="RmlC-like_jellyroll"/>
</dbReference>
<evidence type="ECO:0008006" key="4">
    <source>
        <dbReference type="Google" id="ProtNLM"/>
    </source>
</evidence>
<dbReference type="InParanoid" id="A0A074Y309"/>
<dbReference type="InterPro" id="IPR011051">
    <property type="entry name" value="RmlC_Cupin_sf"/>
</dbReference>
<evidence type="ECO:0000313" key="3">
    <source>
        <dbReference type="Proteomes" id="UP000030641"/>
    </source>
</evidence>
<keyword evidence="3" id="KW-1185">Reference proteome</keyword>
<dbReference type="GeneID" id="25372358"/>
<dbReference type="HOGENOM" id="CLU_2573525_0_0_1"/>
<evidence type="ECO:0000256" key="1">
    <source>
        <dbReference type="SAM" id="MobiDB-lite"/>
    </source>
</evidence>